<dbReference type="InterPro" id="IPR010493">
    <property type="entry name" value="Ser_AcTrfase_N"/>
</dbReference>
<organism evidence="13 14">
    <name type="scientific">Porticoccus litoralis</name>
    <dbReference type="NCBI Taxonomy" id="434086"/>
    <lineage>
        <taxon>Bacteria</taxon>
        <taxon>Pseudomonadati</taxon>
        <taxon>Pseudomonadota</taxon>
        <taxon>Gammaproteobacteria</taxon>
        <taxon>Cellvibrionales</taxon>
        <taxon>Porticoccaceae</taxon>
        <taxon>Porticoccus</taxon>
    </lineage>
</organism>
<dbReference type="InterPro" id="IPR011004">
    <property type="entry name" value="Trimer_LpxA-like_sf"/>
</dbReference>
<dbReference type="AlphaFoldDB" id="A0AAW8B233"/>
<comment type="caution">
    <text evidence="13">The sequence shown here is derived from an EMBL/GenBank/DDBJ whole genome shotgun (WGS) entry which is preliminary data.</text>
</comment>
<evidence type="ECO:0000256" key="7">
    <source>
        <dbReference type="ARBA" id="ARBA00022737"/>
    </source>
</evidence>
<feature type="compositionally biased region" description="Basic and acidic residues" evidence="11">
    <location>
        <begin position="251"/>
        <end position="263"/>
    </location>
</feature>
<evidence type="ECO:0000256" key="3">
    <source>
        <dbReference type="ARBA" id="ARBA00013266"/>
    </source>
</evidence>
<evidence type="ECO:0000256" key="6">
    <source>
        <dbReference type="ARBA" id="ARBA00022679"/>
    </source>
</evidence>
<evidence type="ECO:0000313" key="13">
    <source>
        <dbReference type="EMBL" id="MDP1519619.1"/>
    </source>
</evidence>
<dbReference type="GO" id="GO:0006535">
    <property type="term" value="P:cysteine biosynthetic process from serine"/>
    <property type="evidence" value="ECO:0007669"/>
    <property type="project" value="InterPro"/>
</dbReference>
<evidence type="ECO:0000256" key="1">
    <source>
        <dbReference type="ARBA" id="ARBA00004876"/>
    </source>
</evidence>
<dbReference type="InterPro" id="IPR018357">
    <property type="entry name" value="Hexapep_transf_CS"/>
</dbReference>
<dbReference type="InterPro" id="IPR042122">
    <property type="entry name" value="Ser_AcTrfase_N_sf"/>
</dbReference>
<dbReference type="Pfam" id="PF00132">
    <property type="entry name" value="Hexapep"/>
    <property type="match status" value="1"/>
</dbReference>
<dbReference type="GO" id="GO:0005737">
    <property type="term" value="C:cytoplasm"/>
    <property type="evidence" value="ECO:0007669"/>
    <property type="project" value="InterPro"/>
</dbReference>
<dbReference type="EC" id="2.3.1.30" evidence="3"/>
<dbReference type="NCBIfam" id="NF041874">
    <property type="entry name" value="EPS_EpsC"/>
    <property type="match status" value="1"/>
</dbReference>
<dbReference type="PROSITE" id="PS00101">
    <property type="entry name" value="HEXAPEP_TRANSFERASES"/>
    <property type="match status" value="1"/>
</dbReference>
<keyword evidence="9 13" id="KW-0012">Acyltransferase</keyword>
<dbReference type="InterPro" id="IPR045304">
    <property type="entry name" value="LbH_SAT"/>
</dbReference>
<dbReference type="GO" id="GO:0009001">
    <property type="term" value="F:serine O-acetyltransferase activity"/>
    <property type="evidence" value="ECO:0007669"/>
    <property type="project" value="UniProtKB-EC"/>
</dbReference>
<evidence type="ECO:0000256" key="9">
    <source>
        <dbReference type="ARBA" id="ARBA00023315"/>
    </source>
</evidence>
<dbReference type="CDD" id="cd03354">
    <property type="entry name" value="LbH_SAT"/>
    <property type="match status" value="1"/>
</dbReference>
<dbReference type="Gene3D" id="2.160.10.10">
    <property type="entry name" value="Hexapeptide repeat proteins"/>
    <property type="match status" value="1"/>
</dbReference>
<dbReference type="NCBIfam" id="TIGR01172">
    <property type="entry name" value="cysE"/>
    <property type="match status" value="1"/>
</dbReference>
<dbReference type="FunFam" id="2.160.10.10:FF:000002">
    <property type="entry name" value="Serine acetyltransferase"/>
    <property type="match status" value="1"/>
</dbReference>
<dbReference type="InterPro" id="IPR001451">
    <property type="entry name" value="Hexapep"/>
</dbReference>
<evidence type="ECO:0000256" key="4">
    <source>
        <dbReference type="ARBA" id="ARBA00018522"/>
    </source>
</evidence>
<dbReference type="EMBL" id="JAUUUU010000001">
    <property type="protein sequence ID" value="MDP1519619.1"/>
    <property type="molecule type" value="Genomic_DNA"/>
</dbReference>
<reference evidence="13" key="1">
    <citation type="journal article" date="2010" name="Int. J. Syst. Evol. Microbiol.">
        <title>Porticoccus litoralis gen. nov., sp. nov., a gammaproteobacterium isolated from the Yellow Sea.</title>
        <authorList>
            <person name="Oh H.M."/>
            <person name="Kim H."/>
            <person name="Kim K.M."/>
            <person name="Min G.S."/>
            <person name="Cho J.C."/>
        </authorList>
    </citation>
    <scope>NUCLEOTIDE SEQUENCE</scope>
    <source>
        <strain evidence="13">DSM 25064</strain>
    </source>
</reference>
<dbReference type="SMART" id="SM00971">
    <property type="entry name" value="SATase_N"/>
    <property type="match status" value="1"/>
</dbReference>
<evidence type="ECO:0000256" key="11">
    <source>
        <dbReference type="SAM" id="MobiDB-lite"/>
    </source>
</evidence>
<sequence length="270" mass="29204">MASLTAEQGTPDVLWESIRQEVTDMAAREPVLASFFYASILSHHSLEEALAYTLAQQLGNGVLSDLSIHQVLLEAMTEDTETRDRMRRDLSAYVERDPACNHYCMPLLYFKGFHALQVHRVANWLWRRQRRSLALFLQNRASEVFGVDIHPAAEIGGGIMIDHATGLVIGETSVVEDNVSMLHSVTLGGTGALAGDRHPKIRCGVLIAAGAKILGNIEVGQGAKVGAGSLVLESVPAHTTVVGVPAKVVGHPREAEPSREMDQRINGGEG</sequence>
<dbReference type="InterPro" id="IPR053376">
    <property type="entry name" value="Serine_acetyltransferase"/>
</dbReference>
<keyword evidence="7" id="KW-0677">Repeat</keyword>
<protein>
    <recommendedName>
        <fullName evidence="4">Serine acetyltransferase</fullName>
        <ecNumber evidence="3">2.3.1.30</ecNumber>
    </recommendedName>
</protein>
<feature type="domain" description="Serine acetyltransferase N-terminal" evidence="12">
    <location>
        <begin position="14"/>
        <end position="118"/>
    </location>
</feature>
<feature type="region of interest" description="Disordered" evidence="11">
    <location>
        <begin position="251"/>
        <end position="270"/>
    </location>
</feature>
<evidence type="ECO:0000256" key="5">
    <source>
        <dbReference type="ARBA" id="ARBA00022605"/>
    </source>
</evidence>
<evidence type="ECO:0000259" key="12">
    <source>
        <dbReference type="SMART" id="SM00971"/>
    </source>
</evidence>
<dbReference type="Proteomes" id="UP001178354">
    <property type="component" value="Unassembled WGS sequence"/>
</dbReference>
<keyword evidence="14" id="KW-1185">Reference proteome</keyword>
<keyword evidence="8" id="KW-0198">Cysteine biosynthesis</keyword>
<dbReference type="SUPFAM" id="SSF51161">
    <property type="entry name" value="Trimeric LpxA-like enzymes"/>
    <property type="match status" value="1"/>
</dbReference>
<dbReference type="InterPro" id="IPR005881">
    <property type="entry name" value="Ser_O-AcTrfase"/>
</dbReference>
<evidence type="ECO:0000256" key="8">
    <source>
        <dbReference type="ARBA" id="ARBA00023192"/>
    </source>
</evidence>
<reference evidence="13" key="2">
    <citation type="submission" date="2023-08" db="EMBL/GenBank/DDBJ databases">
        <authorList>
            <person name="Luo J."/>
        </authorList>
    </citation>
    <scope>NUCLEOTIDE SEQUENCE</scope>
    <source>
        <strain evidence="13">DSM 25064</strain>
    </source>
</reference>
<keyword evidence="6 13" id="KW-0808">Transferase</keyword>
<dbReference type="PANTHER" id="PTHR42811">
    <property type="entry name" value="SERINE ACETYLTRANSFERASE"/>
    <property type="match status" value="1"/>
</dbReference>
<proteinExistence type="inferred from homology"/>
<accession>A0AAW8B233</accession>
<evidence type="ECO:0000313" key="14">
    <source>
        <dbReference type="Proteomes" id="UP001178354"/>
    </source>
</evidence>
<gene>
    <name evidence="13" type="primary">cysE</name>
    <name evidence="13" type="ORF">Q8A57_01380</name>
</gene>
<evidence type="ECO:0000256" key="10">
    <source>
        <dbReference type="ARBA" id="ARBA00049486"/>
    </source>
</evidence>
<name>A0AAW8B233_9GAMM</name>
<evidence type="ECO:0000256" key="2">
    <source>
        <dbReference type="ARBA" id="ARBA00007274"/>
    </source>
</evidence>
<keyword evidence="5" id="KW-0028">Amino-acid biosynthesis</keyword>
<comment type="similarity">
    <text evidence="2">Belongs to the transferase hexapeptide repeat family.</text>
</comment>
<dbReference type="Gene3D" id="1.10.3130.10">
    <property type="entry name" value="serine acetyltransferase, domain 1"/>
    <property type="match status" value="1"/>
</dbReference>
<dbReference type="RefSeq" id="WP_305169131.1">
    <property type="nucleotide sequence ID" value="NZ_JAUUUU010000001.1"/>
</dbReference>
<comment type="pathway">
    <text evidence="1">Amino-acid biosynthesis; L-cysteine biosynthesis; L-cysteine from L-serine: step 1/2.</text>
</comment>
<comment type="catalytic activity">
    <reaction evidence="10">
        <text>L-serine + acetyl-CoA = O-acetyl-L-serine + CoA</text>
        <dbReference type="Rhea" id="RHEA:24560"/>
        <dbReference type="ChEBI" id="CHEBI:33384"/>
        <dbReference type="ChEBI" id="CHEBI:57287"/>
        <dbReference type="ChEBI" id="CHEBI:57288"/>
        <dbReference type="ChEBI" id="CHEBI:58340"/>
        <dbReference type="EC" id="2.3.1.30"/>
    </reaction>
</comment>
<dbReference type="Pfam" id="PF06426">
    <property type="entry name" value="SATase_N"/>
    <property type="match status" value="1"/>
</dbReference>